<comment type="subcellular location">
    <subcellularLocation>
        <location evidence="1">Cell membrane</location>
        <topology evidence="1">Multi-pass membrane protein</topology>
    </subcellularLocation>
</comment>
<evidence type="ECO:0000256" key="9">
    <source>
        <dbReference type="SAM" id="Phobius"/>
    </source>
</evidence>
<keyword evidence="5 9" id="KW-1133">Transmembrane helix</keyword>
<dbReference type="GO" id="GO:0005886">
    <property type="term" value="C:plasma membrane"/>
    <property type="evidence" value="ECO:0007669"/>
    <property type="project" value="UniProtKB-SubCell"/>
</dbReference>
<dbReference type="GO" id="GO:0046677">
    <property type="term" value="P:response to antibiotic"/>
    <property type="evidence" value="ECO:0007669"/>
    <property type="project" value="UniProtKB-KW"/>
</dbReference>
<dbReference type="AlphaFoldDB" id="A0A4V5MM12"/>
<name>A0A4V5MM12_9ACTN</name>
<feature type="transmembrane region" description="Helical" evidence="9">
    <location>
        <begin position="307"/>
        <end position="326"/>
    </location>
</feature>
<evidence type="ECO:0000256" key="8">
    <source>
        <dbReference type="SAM" id="MobiDB-lite"/>
    </source>
</evidence>
<feature type="transmembrane region" description="Helical" evidence="9">
    <location>
        <begin position="231"/>
        <end position="251"/>
    </location>
</feature>
<feature type="compositionally biased region" description="Basic residues" evidence="8">
    <location>
        <begin position="528"/>
        <end position="542"/>
    </location>
</feature>
<evidence type="ECO:0000256" key="3">
    <source>
        <dbReference type="ARBA" id="ARBA00022475"/>
    </source>
</evidence>
<feature type="transmembrane region" description="Helical" evidence="9">
    <location>
        <begin position="338"/>
        <end position="361"/>
    </location>
</feature>
<dbReference type="Pfam" id="PF07690">
    <property type="entry name" value="MFS_1"/>
    <property type="match status" value="1"/>
</dbReference>
<feature type="transmembrane region" description="Helical" evidence="9">
    <location>
        <begin position="50"/>
        <end position="68"/>
    </location>
</feature>
<keyword evidence="4 9" id="KW-0812">Transmembrane</keyword>
<comment type="caution">
    <text evidence="11">The sequence shown here is derived from an EMBL/GenBank/DDBJ whole genome shotgun (WGS) entry which is preliminary data.</text>
</comment>
<dbReference type="CDD" id="cd17321">
    <property type="entry name" value="MFS_MMR_MDR_like"/>
    <property type="match status" value="1"/>
</dbReference>
<keyword evidence="12" id="KW-1185">Reference proteome</keyword>
<dbReference type="NCBIfam" id="TIGR00711">
    <property type="entry name" value="efflux_EmrB"/>
    <property type="match status" value="1"/>
</dbReference>
<feature type="domain" description="Major facilitator superfamily (MFS) profile" evidence="10">
    <location>
        <begin position="14"/>
        <end position="456"/>
    </location>
</feature>
<feature type="transmembrane region" description="Helical" evidence="9">
    <location>
        <begin position="201"/>
        <end position="219"/>
    </location>
</feature>
<dbReference type="InterPro" id="IPR036259">
    <property type="entry name" value="MFS_trans_sf"/>
</dbReference>
<dbReference type="GO" id="GO:0022857">
    <property type="term" value="F:transmembrane transporter activity"/>
    <property type="evidence" value="ECO:0007669"/>
    <property type="project" value="InterPro"/>
</dbReference>
<dbReference type="RefSeq" id="WP_136738180.1">
    <property type="nucleotide sequence ID" value="NZ_SUMB01000001.1"/>
</dbReference>
<feature type="region of interest" description="Disordered" evidence="8">
    <location>
        <begin position="520"/>
        <end position="553"/>
    </location>
</feature>
<accession>A0A4V5MM12</accession>
<dbReference type="Gene3D" id="1.20.1250.20">
    <property type="entry name" value="MFS general substrate transporter like domains"/>
    <property type="match status" value="1"/>
</dbReference>
<keyword evidence="2" id="KW-0813">Transport</keyword>
<evidence type="ECO:0000313" key="12">
    <source>
        <dbReference type="Proteomes" id="UP000308697"/>
    </source>
</evidence>
<dbReference type="PROSITE" id="PS50850">
    <property type="entry name" value="MFS"/>
    <property type="match status" value="1"/>
</dbReference>
<keyword evidence="6 9" id="KW-0472">Membrane</keyword>
<evidence type="ECO:0000313" key="11">
    <source>
        <dbReference type="EMBL" id="TJZ59228.1"/>
    </source>
</evidence>
<evidence type="ECO:0000256" key="5">
    <source>
        <dbReference type="ARBA" id="ARBA00022989"/>
    </source>
</evidence>
<feature type="transmembrane region" description="Helical" evidence="9">
    <location>
        <begin position="139"/>
        <end position="162"/>
    </location>
</feature>
<protein>
    <submittedName>
        <fullName evidence="11">DHA2 family efflux MFS transporter permease subunit</fullName>
    </submittedName>
</protein>
<dbReference type="SUPFAM" id="SSF103473">
    <property type="entry name" value="MFS general substrate transporter"/>
    <property type="match status" value="1"/>
</dbReference>
<evidence type="ECO:0000256" key="2">
    <source>
        <dbReference type="ARBA" id="ARBA00022448"/>
    </source>
</evidence>
<dbReference type="InterPro" id="IPR020846">
    <property type="entry name" value="MFS_dom"/>
</dbReference>
<evidence type="ECO:0000259" key="10">
    <source>
        <dbReference type="PROSITE" id="PS50850"/>
    </source>
</evidence>
<dbReference type="PANTHER" id="PTHR42718:SF46">
    <property type="entry name" value="BLR6921 PROTEIN"/>
    <property type="match status" value="1"/>
</dbReference>
<keyword evidence="3" id="KW-1003">Cell membrane</keyword>
<organism evidence="11 12">
    <name type="scientific">Streptomyces piniterrae</name>
    <dbReference type="NCBI Taxonomy" id="2571125"/>
    <lineage>
        <taxon>Bacteria</taxon>
        <taxon>Bacillati</taxon>
        <taxon>Actinomycetota</taxon>
        <taxon>Actinomycetes</taxon>
        <taxon>Kitasatosporales</taxon>
        <taxon>Streptomycetaceae</taxon>
        <taxon>Streptomyces</taxon>
    </lineage>
</organism>
<dbReference type="Proteomes" id="UP000308697">
    <property type="component" value="Unassembled WGS sequence"/>
</dbReference>
<feature type="transmembrane region" description="Helical" evidence="9">
    <location>
        <begin position="110"/>
        <end position="130"/>
    </location>
</feature>
<feature type="transmembrane region" description="Helical" evidence="9">
    <location>
        <begin position="272"/>
        <end position="295"/>
    </location>
</feature>
<evidence type="ECO:0000256" key="7">
    <source>
        <dbReference type="ARBA" id="ARBA00023251"/>
    </source>
</evidence>
<evidence type="ECO:0000256" key="6">
    <source>
        <dbReference type="ARBA" id="ARBA00023136"/>
    </source>
</evidence>
<gene>
    <name evidence="11" type="ORF">FCH28_03815</name>
</gene>
<feature type="transmembrane region" description="Helical" evidence="9">
    <location>
        <begin position="80"/>
        <end position="104"/>
    </location>
</feature>
<dbReference type="Gene3D" id="1.20.1720.10">
    <property type="entry name" value="Multidrug resistance protein D"/>
    <property type="match status" value="1"/>
</dbReference>
<dbReference type="InterPro" id="IPR004638">
    <property type="entry name" value="EmrB-like"/>
</dbReference>
<keyword evidence="7" id="KW-0046">Antibiotic resistance</keyword>
<dbReference type="OrthoDB" id="7375466at2"/>
<reference evidence="11 12" key="1">
    <citation type="submission" date="2019-04" db="EMBL/GenBank/DDBJ databases">
        <title>Streptomyces piniterrae sp. nov., a heliquinomycin-producing actinomycete isolated from rhizosphere soil of Pinus yunnanensis.</title>
        <authorList>
            <person name="Zhuang X."/>
            <person name="Zhao J."/>
        </authorList>
    </citation>
    <scope>NUCLEOTIDE SEQUENCE [LARGE SCALE GENOMIC DNA]</scope>
    <source>
        <strain evidence="12">jys28</strain>
    </source>
</reference>
<sequence>MSRTLRGSDRPWCVLAVLCSGFFLIIMDTTMVNAAIPAMLGDLDAGLGEALWVVNSYVLACAVFLITAGRLGDRFGPKRMYLTGLLIFTVASGLCGVCDTAGQLTALRAVQGLGAALLTPQTSAFIAVLFPPERRGTAFGVWSGVIGLSAVAGPLAGGALVAVAGWEWIFLVNVPVGLVALVLAAVVVPDHRPRVRHRWDVTGTLLATCGLAALCYGLLEFRQPATGELTGSATALLPLGIGAALLLAFVVQQRTDHDEPLVPHALYGRGDFVRATAVGAGVYFAVTGTALPLLLYLQNVLGNTPLAAAQVTAPSAFTVGLVAVVVGRLSNGPRAKPLLVTGLLLYAAGLALTAACARPGMNAWQLLPAMLVADAGIGCTLAPAAKIALGGLAPAITASASGVLNTARQVGGVLGSAAVGALLRARLATELPTHAGAAAPELPAPLRPVFTDAFAHASGDGIARPPAPTGLDPAQADRFHALADTVFRHAFVDAWRTTLLLPIGVLLLCCLLSRKLSAGDGRQATSPRRGRHARRPRHRAAGRPRGCPCTTSP</sequence>
<dbReference type="PANTHER" id="PTHR42718">
    <property type="entry name" value="MAJOR FACILITATOR SUPERFAMILY MULTIDRUG TRANSPORTER MFSC"/>
    <property type="match status" value="1"/>
</dbReference>
<feature type="transmembrane region" description="Helical" evidence="9">
    <location>
        <begin position="168"/>
        <end position="189"/>
    </location>
</feature>
<evidence type="ECO:0000256" key="1">
    <source>
        <dbReference type="ARBA" id="ARBA00004651"/>
    </source>
</evidence>
<dbReference type="EMBL" id="SUMB01000001">
    <property type="protein sequence ID" value="TJZ59228.1"/>
    <property type="molecule type" value="Genomic_DNA"/>
</dbReference>
<dbReference type="InterPro" id="IPR011701">
    <property type="entry name" value="MFS"/>
</dbReference>
<evidence type="ECO:0000256" key="4">
    <source>
        <dbReference type="ARBA" id="ARBA00022692"/>
    </source>
</evidence>
<proteinExistence type="predicted"/>